<dbReference type="AlphaFoldDB" id="A0A9D4ZDT6"/>
<protein>
    <submittedName>
        <fullName evidence="3">Uncharacterized protein</fullName>
    </submittedName>
</protein>
<evidence type="ECO:0000256" key="1">
    <source>
        <dbReference type="SAM" id="Phobius"/>
    </source>
</evidence>
<gene>
    <name evidence="3" type="ORF">GOP47_0013885</name>
</gene>
<keyword evidence="1" id="KW-0812">Transmembrane</keyword>
<keyword evidence="1" id="KW-0472">Membrane</keyword>
<comment type="caution">
    <text evidence="3">The sequence shown here is derived from an EMBL/GenBank/DDBJ whole genome shotgun (WGS) entry which is preliminary data.</text>
</comment>
<sequence length="168" mass="18809">MQPFRLPLMHLLLDDPVVAMIAAHPAEEEVFTKIDAAHDAAHPNDVPPSFVLADPSATLDAKALAVGKSTRSRPLAYGAFLVNPVLQILLCFNPSQSFPCLALLTQMLRHQRTQPLLRPLHLKFLLAVMLNQRLSFNPHEHFLNLLMLLLSVYTLVSLHTCMVLMMMK</sequence>
<keyword evidence="2" id="KW-0732">Signal</keyword>
<reference evidence="3" key="1">
    <citation type="submission" date="2021-01" db="EMBL/GenBank/DDBJ databases">
        <title>Adiantum capillus-veneris genome.</title>
        <authorList>
            <person name="Fang Y."/>
            <person name="Liao Q."/>
        </authorList>
    </citation>
    <scope>NUCLEOTIDE SEQUENCE</scope>
    <source>
        <strain evidence="3">H3</strain>
        <tissue evidence="3">Leaf</tissue>
    </source>
</reference>
<name>A0A9D4ZDT6_ADICA</name>
<evidence type="ECO:0000313" key="3">
    <source>
        <dbReference type="EMBL" id="KAI5071634.1"/>
    </source>
</evidence>
<evidence type="ECO:0000256" key="2">
    <source>
        <dbReference type="SAM" id="SignalP"/>
    </source>
</evidence>
<organism evidence="3 4">
    <name type="scientific">Adiantum capillus-veneris</name>
    <name type="common">Maidenhair fern</name>
    <dbReference type="NCBI Taxonomy" id="13818"/>
    <lineage>
        <taxon>Eukaryota</taxon>
        <taxon>Viridiplantae</taxon>
        <taxon>Streptophyta</taxon>
        <taxon>Embryophyta</taxon>
        <taxon>Tracheophyta</taxon>
        <taxon>Polypodiopsida</taxon>
        <taxon>Polypodiidae</taxon>
        <taxon>Polypodiales</taxon>
        <taxon>Pteridineae</taxon>
        <taxon>Pteridaceae</taxon>
        <taxon>Vittarioideae</taxon>
        <taxon>Adiantum</taxon>
    </lineage>
</organism>
<proteinExistence type="predicted"/>
<feature type="transmembrane region" description="Helical" evidence="1">
    <location>
        <begin position="142"/>
        <end position="165"/>
    </location>
</feature>
<dbReference type="EMBL" id="JABFUD020000013">
    <property type="protein sequence ID" value="KAI5071634.1"/>
    <property type="molecule type" value="Genomic_DNA"/>
</dbReference>
<keyword evidence="4" id="KW-1185">Reference proteome</keyword>
<accession>A0A9D4ZDT6</accession>
<feature type="signal peptide" evidence="2">
    <location>
        <begin position="1"/>
        <end position="19"/>
    </location>
</feature>
<keyword evidence="1" id="KW-1133">Transmembrane helix</keyword>
<feature type="chain" id="PRO_5038394545" evidence="2">
    <location>
        <begin position="20"/>
        <end position="168"/>
    </location>
</feature>
<dbReference type="Proteomes" id="UP000886520">
    <property type="component" value="Chromosome 13"/>
</dbReference>
<evidence type="ECO:0000313" key="4">
    <source>
        <dbReference type="Proteomes" id="UP000886520"/>
    </source>
</evidence>